<name>A0A1E8F9W9_9ALTE</name>
<accession>A0A1E8F9W9</accession>
<dbReference type="RefSeq" id="WP_070178240.1">
    <property type="nucleotide sequence ID" value="NZ_BMJR01000005.1"/>
</dbReference>
<reference evidence="1 2" key="1">
    <citation type="submission" date="2016-09" db="EMBL/GenBank/DDBJ databases">
        <title>Alteromonas lipolytica, a new species isolated from sea water.</title>
        <authorList>
            <person name="Wu Y.-H."/>
            <person name="Cheng H."/>
            <person name="Xu X.-W."/>
        </authorList>
    </citation>
    <scope>NUCLEOTIDE SEQUENCE [LARGE SCALE GENOMIC DNA]</scope>
    <source>
        <strain evidence="1 2">JW12</strain>
    </source>
</reference>
<evidence type="ECO:0000313" key="1">
    <source>
        <dbReference type="EMBL" id="OFI32712.1"/>
    </source>
</evidence>
<protein>
    <submittedName>
        <fullName evidence="1">Uncharacterized protein</fullName>
    </submittedName>
</protein>
<keyword evidence="2" id="KW-1185">Reference proteome</keyword>
<dbReference type="EMBL" id="MJIC01000016">
    <property type="protein sequence ID" value="OFI32712.1"/>
    <property type="molecule type" value="Genomic_DNA"/>
</dbReference>
<dbReference type="AlphaFoldDB" id="A0A1E8F9W9"/>
<organism evidence="1 2">
    <name type="scientific">Alteromonas lipolytica</name>
    <dbReference type="NCBI Taxonomy" id="1856405"/>
    <lineage>
        <taxon>Bacteria</taxon>
        <taxon>Pseudomonadati</taxon>
        <taxon>Pseudomonadota</taxon>
        <taxon>Gammaproteobacteria</taxon>
        <taxon>Alteromonadales</taxon>
        <taxon>Alteromonadaceae</taxon>
        <taxon>Alteromonas/Salinimonas group</taxon>
        <taxon>Alteromonas</taxon>
    </lineage>
</organism>
<proteinExistence type="predicted"/>
<evidence type="ECO:0000313" key="2">
    <source>
        <dbReference type="Proteomes" id="UP000176037"/>
    </source>
</evidence>
<sequence>MLEKTLNIDMERGNWMVNIINEHGDNGVYELVSPARSAKVNIHDDHLYGFEYSIVGKANSPFIIRLDDTVLAEGTIAPSGISRGHGIL</sequence>
<comment type="caution">
    <text evidence="1">The sequence shown here is derived from an EMBL/GenBank/DDBJ whole genome shotgun (WGS) entry which is preliminary data.</text>
</comment>
<dbReference type="Proteomes" id="UP000176037">
    <property type="component" value="Unassembled WGS sequence"/>
</dbReference>
<dbReference type="OrthoDB" id="6332402at2"/>
<gene>
    <name evidence="1" type="ORF">BFC17_06045</name>
</gene>